<dbReference type="GO" id="GO:0007059">
    <property type="term" value="P:chromosome segregation"/>
    <property type="evidence" value="ECO:0007669"/>
    <property type="project" value="InterPro"/>
</dbReference>
<keyword evidence="3" id="KW-1185">Reference proteome</keyword>
<dbReference type="Pfam" id="PF08202">
    <property type="entry name" value="MIS13"/>
    <property type="match status" value="1"/>
</dbReference>
<reference evidence="2" key="1">
    <citation type="submission" date="2025-08" db="UniProtKB">
        <authorList>
            <consortium name="Ensembl"/>
        </authorList>
    </citation>
    <scope>IDENTIFICATION</scope>
    <source>
        <strain evidence="2">Glennie</strain>
    </source>
</reference>
<dbReference type="Bgee" id="ENSOANG00000039509">
    <property type="expression patterns" value="Expressed in testis and 7 other cell types or tissues"/>
</dbReference>
<reference evidence="2" key="2">
    <citation type="submission" date="2025-09" db="UniProtKB">
        <authorList>
            <consortium name="Ensembl"/>
        </authorList>
    </citation>
    <scope>IDENTIFICATION</scope>
    <source>
        <strain evidence="2">Glennie</strain>
    </source>
</reference>
<protein>
    <recommendedName>
        <fullName evidence="4">DSN1 component of MIS12 kinetochore complex</fullName>
    </recommendedName>
</protein>
<accession>A0A6I8PFZ5</accession>
<dbReference type="AlphaFoldDB" id="A0A6I8PFZ5"/>
<dbReference type="GO" id="GO:0000444">
    <property type="term" value="C:MIS12/MIND type complex"/>
    <property type="evidence" value="ECO:0000318"/>
    <property type="project" value="GO_Central"/>
</dbReference>
<dbReference type="GeneTree" id="ENSGT00390000011347"/>
<name>A0A6I8PFZ5_ORNAN</name>
<gene>
    <name evidence="2" type="primary">DSN1</name>
</gene>
<feature type="compositionally biased region" description="Gly residues" evidence="1">
    <location>
        <begin position="144"/>
        <end position="153"/>
    </location>
</feature>
<evidence type="ECO:0008006" key="4">
    <source>
        <dbReference type="Google" id="ProtNLM"/>
    </source>
</evidence>
<proteinExistence type="predicted"/>
<feature type="compositionally biased region" description="Basic residues" evidence="1">
    <location>
        <begin position="208"/>
        <end position="226"/>
    </location>
</feature>
<feature type="compositionally biased region" description="Low complexity" evidence="1">
    <location>
        <begin position="58"/>
        <end position="74"/>
    </location>
</feature>
<dbReference type="PANTHER" id="PTHR14778">
    <property type="entry name" value="KINETOCHORE-ASSOCIATED PROTEIN DSN1 HOMOLOG"/>
    <property type="match status" value="1"/>
</dbReference>
<dbReference type="PANTHER" id="PTHR14778:SF2">
    <property type="entry name" value="KINETOCHORE-ASSOCIATED PROTEIN DSN1 HOMOLOG"/>
    <property type="match status" value="1"/>
</dbReference>
<feature type="region of interest" description="Disordered" evidence="1">
    <location>
        <begin position="1"/>
        <end position="96"/>
    </location>
</feature>
<dbReference type="InParanoid" id="A0A6I8PFZ5"/>
<feature type="region of interest" description="Disordered" evidence="1">
    <location>
        <begin position="439"/>
        <end position="462"/>
    </location>
</feature>
<organism evidence="2 3">
    <name type="scientific">Ornithorhynchus anatinus</name>
    <name type="common">Duckbill platypus</name>
    <dbReference type="NCBI Taxonomy" id="9258"/>
    <lineage>
        <taxon>Eukaryota</taxon>
        <taxon>Metazoa</taxon>
        <taxon>Chordata</taxon>
        <taxon>Craniata</taxon>
        <taxon>Vertebrata</taxon>
        <taxon>Euteleostomi</taxon>
        <taxon>Mammalia</taxon>
        <taxon>Monotremata</taxon>
        <taxon>Ornithorhynchidae</taxon>
        <taxon>Ornithorhynchus</taxon>
    </lineage>
</organism>
<dbReference type="InterPro" id="IPR013218">
    <property type="entry name" value="Dsn1/Mis13"/>
</dbReference>
<feature type="compositionally biased region" description="Basic residues" evidence="1">
    <location>
        <begin position="33"/>
        <end position="47"/>
    </location>
</feature>
<dbReference type="Proteomes" id="UP000002279">
    <property type="component" value="Unplaced"/>
</dbReference>
<dbReference type="Ensembl" id="ENSOANT00000054076.1">
    <property type="protein sequence ID" value="ENSOANP00000050963.1"/>
    <property type="gene ID" value="ENSOANG00000039509.1"/>
</dbReference>
<evidence type="ECO:0000313" key="3">
    <source>
        <dbReference type="Proteomes" id="UP000002279"/>
    </source>
</evidence>
<evidence type="ECO:0000313" key="2">
    <source>
        <dbReference type="Ensembl" id="ENSOANP00000050963.1"/>
    </source>
</evidence>
<dbReference type="GO" id="GO:0051301">
    <property type="term" value="P:cell division"/>
    <property type="evidence" value="ECO:0007669"/>
    <property type="project" value="InterPro"/>
</dbReference>
<evidence type="ECO:0000256" key="1">
    <source>
        <dbReference type="SAM" id="MobiDB-lite"/>
    </source>
</evidence>
<sequence length="462" mass="49631">VNRGAQRRSGPPRPAPRTGSGCGIGPRPPGPRSGRRAVTGRRLRGRRAPGESPAWGGRTRSPPATSRRSGIPFSLLPPPPSPVLSSPPARVPPPHIPTRLLAFQAVATAAGGTVEVSGDPLGKWVPDGGRDGAAHPLPAETRPAGGGGEGRGGPLTVSSLSQQVAAEEAAEAETRALAPGPEGTGETAPASREPPDDDRDPGPPGRPSGRRSWRRSSLKGTSRRKSLPPFHRGITELSRAVGEEMAADERLGRLLLSSFQFSVLQVEPLLKELEGFDPDDFKAKAAWATEEFARHTERLERDGTLRRCCEPRPRSSPNLGMEAAVGEMKEFITRFSSECQAWDRLLLHHEDTAREASRPRGEDQVAAGPVDPASYLETSQSEVLGSKPDYGQIVSGQGRVFDCVELVMDELQASVRQLHAFMDDSTRLLQKMSGQLGSRTFRRLDSSPARKLLESQPPKAPR</sequence>
<dbReference type="FunCoup" id="A0A6I8PFZ5">
    <property type="interactions" value="1842"/>
</dbReference>
<feature type="region of interest" description="Disordered" evidence="1">
    <location>
        <begin position="114"/>
        <end position="231"/>
    </location>
</feature>